<dbReference type="PRINTS" id="PR00080">
    <property type="entry name" value="SDRFAMILY"/>
</dbReference>
<dbReference type="InterPro" id="IPR057326">
    <property type="entry name" value="KR_dom"/>
</dbReference>
<evidence type="ECO:0000256" key="3">
    <source>
        <dbReference type="RuleBase" id="RU000363"/>
    </source>
</evidence>
<dbReference type="EMBL" id="QGTJ01000001">
    <property type="protein sequence ID" value="PWV65699.1"/>
    <property type="molecule type" value="Genomic_DNA"/>
</dbReference>
<proteinExistence type="inferred from homology"/>
<evidence type="ECO:0000313" key="6">
    <source>
        <dbReference type="Proteomes" id="UP000246569"/>
    </source>
</evidence>
<dbReference type="SUPFAM" id="SSF51735">
    <property type="entry name" value="NAD(P)-binding Rossmann-fold domains"/>
    <property type="match status" value="1"/>
</dbReference>
<dbReference type="InterPro" id="IPR002347">
    <property type="entry name" value="SDR_fam"/>
</dbReference>
<dbReference type="OrthoDB" id="9810734at2"/>
<dbReference type="SMART" id="SM00822">
    <property type="entry name" value="PKS_KR"/>
    <property type="match status" value="1"/>
</dbReference>
<dbReference type="GO" id="GO:0016020">
    <property type="term" value="C:membrane"/>
    <property type="evidence" value="ECO:0007669"/>
    <property type="project" value="TreeGrafter"/>
</dbReference>
<comment type="caution">
    <text evidence="5">The sequence shown here is derived from an EMBL/GenBank/DDBJ whole genome shotgun (WGS) entry which is preliminary data.</text>
</comment>
<evidence type="ECO:0000256" key="2">
    <source>
        <dbReference type="ARBA" id="ARBA00023002"/>
    </source>
</evidence>
<dbReference type="NCBIfam" id="NF006565">
    <property type="entry name" value="PRK09072.1"/>
    <property type="match status" value="1"/>
</dbReference>
<sequence>MQLEGKRILITGAGSGIGRALALEAAARGARLALTGRRREALEETASQLTAAETLVIASDVCAAAGREGLRQALSERWGGLDVLVNCAGSVGVGALARCSDADLERMLQTNLLAPMALSRELLPLLQRSVPARIVNIGSVFGDIGYPLFAAYSASKFGLRGFSMALRRELASSGIGVTYAAPRATQTAAASAFAELVAPLGMRLDPPQRVASLVWDAVARDADSVYPRGAERLFVLVQRLLPGLVDRAIARQLRDPRVRPLTALPPLRGPR</sequence>
<reference evidence="5 6" key="1">
    <citation type="submission" date="2018-05" db="EMBL/GenBank/DDBJ databases">
        <title>Genomic Encyclopedia of Type Strains, Phase IV (KMG-IV): sequencing the most valuable type-strain genomes for metagenomic binning, comparative biology and taxonomic classification.</title>
        <authorList>
            <person name="Goeker M."/>
        </authorList>
    </citation>
    <scope>NUCLEOTIDE SEQUENCE [LARGE SCALE GENOMIC DNA]</scope>
    <source>
        <strain evidence="5 6">DSM 23606</strain>
    </source>
</reference>
<dbReference type="Pfam" id="PF00106">
    <property type="entry name" value="adh_short"/>
    <property type="match status" value="1"/>
</dbReference>
<dbReference type="PANTHER" id="PTHR44196">
    <property type="entry name" value="DEHYDROGENASE/REDUCTASE SDR FAMILY MEMBER 7B"/>
    <property type="match status" value="1"/>
</dbReference>
<dbReference type="RefSeq" id="WP_110016696.1">
    <property type="nucleotide sequence ID" value="NZ_QGTJ01000001.1"/>
</dbReference>
<comment type="similarity">
    <text evidence="1 3">Belongs to the short-chain dehydrogenases/reductases (SDR) family.</text>
</comment>
<dbReference type="Gene3D" id="3.40.50.720">
    <property type="entry name" value="NAD(P)-binding Rossmann-like Domain"/>
    <property type="match status" value="1"/>
</dbReference>
<evidence type="ECO:0000256" key="1">
    <source>
        <dbReference type="ARBA" id="ARBA00006484"/>
    </source>
</evidence>
<dbReference type="InterPro" id="IPR020904">
    <property type="entry name" value="Sc_DH/Rdtase_CS"/>
</dbReference>
<dbReference type="InterPro" id="IPR036291">
    <property type="entry name" value="NAD(P)-bd_dom_sf"/>
</dbReference>
<evidence type="ECO:0000259" key="4">
    <source>
        <dbReference type="SMART" id="SM00822"/>
    </source>
</evidence>
<dbReference type="PRINTS" id="PR00081">
    <property type="entry name" value="GDHRDH"/>
</dbReference>
<name>A0A317N4L2_9GAMM</name>
<dbReference type="Proteomes" id="UP000246569">
    <property type="component" value="Unassembled WGS sequence"/>
</dbReference>
<evidence type="ECO:0000313" key="5">
    <source>
        <dbReference type="EMBL" id="PWV65699.1"/>
    </source>
</evidence>
<feature type="domain" description="Ketoreductase" evidence="4">
    <location>
        <begin position="6"/>
        <end position="196"/>
    </location>
</feature>
<keyword evidence="6" id="KW-1185">Reference proteome</keyword>
<gene>
    <name evidence="5" type="ORF">C7443_101184</name>
</gene>
<organism evidence="5 6">
    <name type="scientific">Plasticicumulans acidivorans</name>
    <dbReference type="NCBI Taxonomy" id="886464"/>
    <lineage>
        <taxon>Bacteria</taxon>
        <taxon>Pseudomonadati</taxon>
        <taxon>Pseudomonadota</taxon>
        <taxon>Gammaproteobacteria</taxon>
        <taxon>Candidatus Competibacteraceae</taxon>
        <taxon>Plasticicumulans</taxon>
    </lineage>
</organism>
<keyword evidence="2" id="KW-0560">Oxidoreductase</keyword>
<dbReference type="PROSITE" id="PS00061">
    <property type="entry name" value="ADH_SHORT"/>
    <property type="match status" value="1"/>
</dbReference>
<protein>
    <submittedName>
        <fullName evidence="5">Short-subunit dehydrogenase</fullName>
    </submittedName>
</protein>
<accession>A0A317N4L2</accession>
<dbReference type="AlphaFoldDB" id="A0A317N4L2"/>
<dbReference type="GO" id="GO:0016491">
    <property type="term" value="F:oxidoreductase activity"/>
    <property type="evidence" value="ECO:0007669"/>
    <property type="project" value="UniProtKB-KW"/>
</dbReference>
<dbReference type="PANTHER" id="PTHR44196:SF1">
    <property type="entry name" value="DEHYDROGENASE_REDUCTASE SDR FAMILY MEMBER 7B"/>
    <property type="match status" value="1"/>
</dbReference>